<dbReference type="GO" id="GO:0009311">
    <property type="term" value="P:oligosaccharide metabolic process"/>
    <property type="evidence" value="ECO:0007669"/>
    <property type="project" value="UniProtKB-UniRule"/>
</dbReference>
<evidence type="ECO:0000256" key="4">
    <source>
        <dbReference type="ARBA" id="ARBA00022801"/>
    </source>
</evidence>
<dbReference type="InParanoid" id="Q752U0"/>
<evidence type="ECO:0000259" key="15">
    <source>
        <dbReference type="Pfam" id="PF03200"/>
    </source>
</evidence>
<feature type="domain" description="Glycosyl hydrolase family 63 C-terminal" evidence="15">
    <location>
        <begin position="306"/>
        <end position="803"/>
    </location>
</feature>
<feature type="signal peptide" evidence="14">
    <location>
        <begin position="1"/>
        <end position="19"/>
    </location>
</feature>
<dbReference type="InterPro" id="IPR012341">
    <property type="entry name" value="6hp_glycosidase-like_sf"/>
</dbReference>
<organism evidence="17 18">
    <name type="scientific">Eremothecium gossypii (strain ATCC 10895 / CBS 109.51 / FGSC 9923 / NRRL Y-1056)</name>
    <name type="common">Yeast</name>
    <name type="synonym">Ashbya gossypii</name>
    <dbReference type="NCBI Taxonomy" id="284811"/>
    <lineage>
        <taxon>Eukaryota</taxon>
        <taxon>Fungi</taxon>
        <taxon>Dikarya</taxon>
        <taxon>Ascomycota</taxon>
        <taxon>Saccharomycotina</taxon>
        <taxon>Saccharomycetes</taxon>
        <taxon>Saccharomycetales</taxon>
        <taxon>Saccharomycetaceae</taxon>
        <taxon>Eremothecium</taxon>
    </lineage>
</organism>
<dbReference type="GO" id="GO:0005789">
    <property type="term" value="C:endoplasmic reticulum membrane"/>
    <property type="evidence" value="ECO:0000318"/>
    <property type="project" value="GO_Central"/>
</dbReference>
<reference evidence="17 18" key="1">
    <citation type="journal article" date="2004" name="Science">
        <title>The Ashbya gossypii genome as a tool for mapping the ancient Saccharomyces cerevisiae genome.</title>
        <authorList>
            <person name="Dietrich F.S."/>
            <person name="Voegeli S."/>
            <person name="Brachat S."/>
            <person name="Lerch A."/>
            <person name="Gates K."/>
            <person name="Steiner S."/>
            <person name="Mohr C."/>
            <person name="Pohlmann R."/>
            <person name="Luedi P."/>
            <person name="Choi S."/>
            <person name="Wing R.A."/>
            <person name="Flavier A."/>
            <person name="Gaffney T.D."/>
            <person name="Philippsen P."/>
        </authorList>
    </citation>
    <scope>NUCLEOTIDE SEQUENCE [LARGE SCALE GENOMIC DNA]</scope>
    <source>
        <strain evidence="18">ATCC 10895 / CBS 109.51 / FGSC 9923 / NRRL Y-1056</strain>
    </source>
</reference>
<keyword evidence="8" id="KW-0472">Membrane</keyword>
<keyword evidence="3" id="KW-0812">Transmembrane</keyword>
<comment type="similarity">
    <text evidence="2 12">Belongs to the glycosyl hydrolase 63 family.</text>
</comment>
<evidence type="ECO:0000256" key="14">
    <source>
        <dbReference type="SAM" id="SignalP"/>
    </source>
</evidence>
<comment type="catalytic activity">
    <reaction evidence="12">
        <text>N(4)-(alpha-D-Glc-(1-&gt;2)-alpha-D-Glc-(1-&gt;3)-alpha-D-Glc-(1-&gt;3)-alpha-D-Man-(1-&gt;2)-alpha-D-Man-(1-&gt;2)-alpha-D-Man-(1-&gt;3)-[alpha-D-Man-(1-&gt;2)-alpha-D-Man-(1-&gt;3)-[alpha-D-Man-(1-&gt;2)-alpha-D-Man-(1-&gt;6)]-alpha-D-Man-(1-&gt;6)]-beta-D-Man-(1-&gt;4)-beta-D-GlcNAc-(1-&gt;4)-beta-D-GlcNAc)-L-asparaginyl-[protein] + H2O = N(4)-(alpha-D-Glc-(1-&gt;3)-alpha-D-Glc-(1-&gt;3)-alpha-D-Man-(1-&gt;2)-alpha-D-Man-(1-&gt;2)-alpha-D-Man-(1-&gt;3)-[alpha-D-Man-(1-&gt;2)-alpha-D-Man-(1-&gt;3)-[alpha-D-Man-(1-&gt;2)-alpha-D-Man-(1-&gt;6)]-alpha-D-Man-(1-&gt;6)]-beta-D-Man-(1-&gt;4)-beta-D-GlcNAc-(1-&gt;4)-beta-D-GlcNAc)-L-asparaginyl-[protein] + beta-D-glucose</text>
        <dbReference type="Rhea" id="RHEA:55988"/>
        <dbReference type="Rhea" id="RHEA-COMP:12806"/>
        <dbReference type="Rhea" id="RHEA-COMP:14355"/>
        <dbReference type="ChEBI" id="CHEBI:15377"/>
        <dbReference type="ChEBI" id="CHEBI:15903"/>
        <dbReference type="ChEBI" id="CHEBI:59082"/>
        <dbReference type="ChEBI" id="CHEBI:132537"/>
        <dbReference type="EC" id="3.2.1.106"/>
    </reaction>
</comment>
<evidence type="ECO:0000256" key="2">
    <source>
        <dbReference type="ARBA" id="ARBA00010833"/>
    </source>
</evidence>
<keyword evidence="7" id="KW-1133">Transmembrane helix</keyword>
<dbReference type="SUPFAM" id="SSF48208">
    <property type="entry name" value="Six-hairpin glycosidases"/>
    <property type="match status" value="1"/>
</dbReference>
<evidence type="ECO:0000313" key="18">
    <source>
        <dbReference type="Proteomes" id="UP000000591"/>
    </source>
</evidence>
<proteinExistence type="inferred from homology"/>
<keyword evidence="6" id="KW-0735">Signal-anchor</keyword>
<dbReference type="OrthoDB" id="410058at2759"/>
<dbReference type="Gene3D" id="1.50.10.10">
    <property type="match status" value="1"/>
</dbReference>
<dbReference type="KEGG" id="ago:AGOS_AFR483C"/>
<dbReference type="InterPro" id="IPR031631">
    <property type="entry name" value="Glyco_hydro_63N"/>
</dbReference>
<reference evidence="18" key="2">
    <citation type="journal article" date="2013" name="G3 (Bethesda)">
        <title>Genomes of Ashbya fungi isolated from insects reveal four mating-type loci, numerous translocations, lack of transposons, and distinct gene duplications.</title>
        <authorList>
            <person name="Dietrich F.S."/>
            <person name="Voegeli S."/>
            <person name="Kuo S."/>
            <person name="Philippsen P."/>
        </authorList>
    </citation>
    <scope>GENOME REANNOTATION</scope>
    <source>
        <strain evidence="18">ATCC 10895 / CBS 109.51 / FGSC 9923 / NRRL Y-1056</strain>
    </source>
</reference>
<dbReference type="InterPro" id="IPR038518">
    <property type="entry name" value="Glyco_hydro_63N_sf"/>
</dbReference>
<comment type="function">
    <text evidence="12">Cleaves the distal alpha 1,2-linked glucose residue from the Glc(3)Man(9)GlcNAc(2) oligosaccharide precursor.</text>
</comment>
<gene>
    <name evidence="17" type="ORF">AGOS_AFR483C</name>
</gene>
<evidence type="ECO:0000313" key="17">
    <source>
        <dbReference type="EMBL" id="AAS53854.2"/>
    </source>
</evidence>
<evidence type="ECO:0000256" key="7">
    <source>
        <dbReference type="ARBA" id="ARBA00022989"/>
    </source>
</evidence>
<keyword evidence="4 12" id="KW-0378">Hydrolase</keyword>
<dbReference type="STRING" id="284811.Q752U0"/>
<keyword evidence="18" id="KW-1185">Reference proteome</keyword>
<dbReference type="InterPro" id="IPR008928">
    <property type="entry name" value="6-hairpin_glycosidase_sf"/>
</dbReference>
<dbReference type="GO" id="GO:0006487">
    <property type="term" value="P:protein N-linked glycosylation"/>
    <property type="evidence" value="ECO:0000318"/>
    <property type="project" value="GO_Central"/>
</dbReference>
<dbReference type="OMA" id="FNWYNTT"/>
<dbReference type="eggNOG" id="KOG2161">
    <property type="taxonomic scope" value="Eukaryota"/>
</dbReference>
<evidence type="ECO:0000256" key="9">
    <source>
        <dbReference type="ARBA" id="ARBA00023180"/>
    </source>
</evidence>
<dbReference type="Gene3D" id="2.70.98.110">
    <property type="entry name" value="Glycosyl hydrolase family 63, N-terminal domain"/>
    <property type="match status" value="1"/>
</dbReference>
<dbReference type="InterPro" id="IPR031335">
    <property type="entry name" value="Glyco_hydro_63_C"/>
</dbReference>
<comment type="subcellular location">
    <subcellularLocation>
        <location evidence="1 12">Endoplasmic reticulum membrane</location>
        <topology evidence="1 12">Single-pass type II membrane protein</topology>
    </subcellularLocation>
</comment>
<evidence type="ECO:0000256" key="10">
    <source>
        <dbReference type="ARBA" id="ARBA00023295"/>
    </source>
</evidence>
<evidence type="ECO:0000256" key="8">
    <source>
        <dbReference type="ARBA" id="ARBA00023136"/>
    </source>
</evidence>
<dbReference type="PANTHER" id="PTHR10412">
    <property type="entry name" value="MANNOSYL-OLIGOSACCHARIDE GLUCOSIDASE"/>
    <property type="match status" value="1"/>
</dbReference>
<evidence type="ECO:0000256" key="3">
    <source>
        <dbReference type="ARBA" id="ARBA00022692"/>
    </source>
</evidence>
<evidence type="ECO:0000256" key="6">
    <source>
        <dbReference type="ARBA" id="ARBA00022968"/>
    </source>
</evidence>
<dbReference type="PANTHER" id="PTHR10412:SF11">
    <property type="entry name" value="MANNOSYL-OLIGOSACCHARIDE GLUCOSIDASE"/>
    <property type="match status" value="1"/>
</dbReference>
<keyword evidence="14" id="KW-0732">Signal</keyword>
<dbReference type="FunCoup" id="Q752U0">
    <property type="interactions" value="618"/>
</dbReference>
<keyword evidence="9 13" id="KW-0325">Glycoprotein</keyword>
<evidence type="ECO:0000256" key="13">
    <source>
        <dbReference type="RuleBase" id="RU369107"/>
    </source>
</evidence>
<evidence type="ECO:0000256" key="1">
    <source>
        <dbReference type="ARBA" id="ARBA00004648"/>
    </source>
</evidence>
<dbReference type="EC" id="3.2.1.106" evidence="11 12"/>
<feature type="domain" description="Glycosyl hydrolase family 63 N-terminal" evidence="16">
    <location>
        <begin position="37"/>
        <end position="260"/>
    </location>
</feature>
<dbReference type="RefSeq" id="NP_986030.2">
    <property type="nucleotide sequence ID" value="NM_212166.2"/>
</dbReference>
<dbReference type="GO" id="GO:0004573">
    <property type="term" value="F:Glc3Man9GlcNAc2 oligosaccharide glucosidase activity"/>
    <property type="evidence" value="ECO:0000318"/>
    <property type="project" value="GO_Central"/>
</dbReference>
<name>Q752U0_EREGS</name>
<dbReference type="Proteomes" id="UP000000591">
    <property type="component" value="Chromosome VI"/>
</dbReference>
<comment type="pathway">
    <text evidence="13">Glycan metabolism; N-glycan degradation.</text>
</comment>
<keyword evidence="10 12" id="KW-0326">Glycosidase</keyword>
<sequence length="810" mass="93623">MLVIRWTVAICVFVLQAYAAVQDPASLREYDNFTNRSLLWAPYRANCYFGVRPRYVNAEPFLMGLMWMNTKTVEAIGKIRHFVDTQDDMTKYGWEMYDPRIGGKQVILDTVNNLNLTIYFVKSHDGVNWGFRVRGEALDKSSPLDSASIIYYMKQNGDSKENYLTSEQVTSDNKLRLTGYSGELGEYEVLISTVKGNSYKKAKVLSSEADPSRIAHLSMVVPDDRVWNANEIFQSLLVDSIQQYMAESDEDVELLQIPSAMTIRNIHNFAPSKFHFVQKTFDISESPFEIDFLYNKKGSQNPISSVDELIKPVLDTIRSKFDSRFEIKDARVRQFAIETLSNLIGGLSYFHGKQLVDRKTVFDEELFSSIELNHPEEEGPHDLFTFVPSRASYPRGFYWDEGFHLLQVMEYDFDLALEVLRSWLGLVEDDSGWIARELILGEEARSKVPKEFQTQNPHIANPPTLALAFSEMLNEVLGSGLLHFDLTDENLGSFSGNSGETLKKDHELLAAYSERLYEKLLAQFNWFRSTQRGMTEEYLDLADVDEDSIHVEDAYHWVGRTFTHCLPSGLDDYPRAQPPDMAELHVDALSWVGIMSRSMKQIAAILGRHQDAERFHKIEQNVIDNLNNLHWSEEHQSYCDLSIDDDLDTRKFVCHEGYVTLMPFALKLIATEDERRIRRMVEVLSDPDRLLSDFGIRSLSKMDEYYETGEVYWRGPIWVNINYLCIDALRYYFGEESDAEKYDHKLVKQAKQLYHQLRNNLLNNIIDVWEKDGYCYEQYNQNDGKGQRVQHFTGWTALAVNLAGKFPEYI</sequence>
<dbReference type="InterPro" id="IPR004888">
    <property type="entry name" value="Glycoside_hydrolase_63"/>
</dbReference>
<evidence type="ECO:0000256" key="12">
    <source>
        <dbReference type="RuleBase" id="RU368089"/>
    </source>
</evidence>
<keyword evidence="5 12" id="KW-0256">Endoplasmic reticulum</keyword>
<evidence type="ECO:0000259" key="16">
    <source>
        <dbReference type="Pfam" id="PF16923"/>
    </source>
</evidence>
<protein>
    <recommendedName>
        <fullName evidence="11 12">Mannosyl-oligosaccharide glucosidase</fullName>
        <ecNumber evidence="11 12">3.2.1.106</ecNumber>
    </recommendedName>
    <alternativeName>
        <fullName evidence="13">Glucosidase I</fullName>
    </alternativeName>
</protein>
<dbReference type="Pfam" id="PF16923">
    <property type="entry name" value="Glyco_hydro_63N"/>
    <property type="match status" value="1"/>
</dbReference>
<evidence type="ECO:0000256" key="11">
    <source>
        <dbReference type="ARBA" id="ARBA00038888"/>
    </source>
</evidence>
<dbReference type="AlphaFoldDB" id="Q752U0"/>
<dbReference type="EMBL" id="AE016819">
    <property type="protein sequence ID" value="AAS53854.2"/>
    <property type="molecule type" value="Genomic_DNA"/>
</dbReference>
<dbReference type="CAZy" id="GH63">
    <property type="family name" value="Glycoside Hydrolase Family 63"/>
</dbReference>
<dbReference type="Pfam" id="PF03200">
    <property type="entry name" value="Glyco_hydro_63"/>
    <property type="match status" value="1"/>
</dbReference>
<evidence type="ECO:0000256" key="5">
    <source>
        <dbReference type="ARBA" id="ARBA00022824"/>
    </source>
</evidence>
<dbReference type="GeneID" id="4622309"/>
<feature type="chain" id="PRO_5004285336" description="Mannosyl-oligosaccharide glucosidase" evidence="14">
    <location>
        <begin position="20"/>
        <end position="810"/>
    </location>
</feature>
<accession>Q752U0</accession>
<dbReference type="HOGENOM" id="CLU_007380_2_0_1"/>